<evidence type="ECO:0000313" key="1">
    <source>
        <dbReference type="EMBL" id="SFF77497.1"/>
    </source>
</evidence>
<proteinExistence type="predicted"/>
<reference evidence="1 2" key="1">
    <citation type="submission" date="2016-10" db="EMBL/GenBank/DDBJ databases">
        <authorList>
            <person name="de Groot N.N."/>
        </authorList>
    </citation>
    <scope>NUCLEOTIDE SEQUENCE [LARGE SCALE GENOMIC DNA]</scope>
    <source>
        <strain evidence="1 2">CGMCC 4.3510</strain>
    </source>
</reference>
<dbReference type="Proteomes" id="UP000199323">
    <property type="component" value="Unassembled WGS sequence"/>
</dbReference>
<dbReference type="SUPFAM" id="SSF50346">
    <property type="entry name" value="PRC-barrel domain"/>
    <property type="match status" value="1"/>
</dbReference>
<dbReference type="STRING" id="380248.SAMN05216251_12855"/>
<dbReference type="AlphaFoldDB" id="A0A1I2LJ82"/>
<organism evidence="1 2">
    <name type="scientific">Actinacidiphila alni</name>
    <dbReference type="NCBI Taxonomy" id="380248"/>
    <lineage>
        <taxon>Bacteria</taxon>
        <taxon>Bacillati</taxon>
        <taxon>Actinomycetota</taxon>
        <taxon>Actinomycetes</taxon>
        <taxon>Kitasatosporales</taxon>
        <taxon>Streptomycetaceae</taxon>
        <taxon>Actinacidiphila</taxon>
    </lineage>
</organism>
<accession>A0A1I2LJ82</accession>
<evidence type="ECO:0008006" key="3">
    <source>
        <dbReference type="Google" id="ProtNLM"/>
    </source>
</evidence>
<name>A0A1I2LJ82_9ACTN</name>
<keyword evidence="2" id="KW-1185">Reference proteome</keyword>
<sequence>MDLVVKDAEKAEEIVLRCDHAEFARLAPAEQSEFLPGPADDFGYDPDRVMLWPYFGPNAAIIGMSTPRAAVDALDQGPVTRERVPAGTVQIRRGERVEATDGETGRVHGLVIDPESDTITHVLLAEGHLWGRKTVAIPLADVTRVGDTIRVGLSKDELKSLPDAGVGTVE</sequence>
<protein>
    <recommendedName>
        <fullName evidence="3">PRC-barrel domain-containing protein</fullName>
    </recommendedName>
</protein>
<dbReference type="InterPro" id="IPR011033">
    <property type="entry name" value="PRC_barrel-like_sf"/>
</dbReference>
<dbReference type="Gene3D" id="2.30.30.240">
    <property type="entry name" value="PRC-barrel domain"/>
    <property type="match status" value="1"/>
</dbReference>
<gene>
    <name evidence="1" type="ORF">SAMN05216251_12855</name>
</gene>
<dbReference type="EMBL" id="FONG01000028">
    <property type="protein sequence ID" value="SFF77497.1"/>
    <property type="molecule type" value="Genomic_DNA"/>
</dbReference>
<evidence type="ECO:0000313" key="2">
    <source>
        <dbReference type="Proteomes" id="UP000199323"/>
    </source>
</evidence>